<sequence length="388" mass="43779">MRIGINALFFRHPASGSGQYLLHLLRALTTLDQRHEYVLLGPRPEPLPFTPPSQMRYVTVPVPSLLARSENIEKLLWEQMTSPRAARRHGVDLLHIPYFAPPWRASMPVIVTVHDVIPWHMPIYRAGARIEAYMRLISYTVRRATLIITVSEHAKRDIVETLKLPPERIRVIYEAAGEEYRPVHDPEQLARARARYGLAEHQRYVFYLGGLDVRKNVPQLVRAFAHVYERLGEPDLRLLISGDPDRQRGPRFPDPRPVAAELGIADKVIVRFVRDEDKAALYSGAGLFVFPSLYEGFGLDPLEAMACGAPVVCSNRTSLPEVVGDAALCVDPTDLDSLVDAMYAVLSDMRLEADLRARSLRRATQFSWQRTASETLAAYEAALSLERA</sequence>
<dbReference type="Pfam" id="PF13439">
    <property type="entry name" value="Glyco_transf_4"/>
    <property type="match status" value="1"/>
</dbReference>
<dbReference type="EMBL" id="MCIF01000002">
    <property type="protein sequence ID" value="RAQ96071.1"/>
    <property type="molecule type" value="Genomic_DNA"/>
</dbReference>
<dbReference type="Pfam" id="PF00534">
    <property type="entry name" value="Glycos_transf_1"/>
    <property type="match status" value="1"/>
</dbReference>
<dbReference type="PANTHER" id="PTHR46401:SF2">
    <property type="entry name" value="GLYCOSYLTRANSFERASE WBBK-RELATED"/>
    <property type="match status" value="1"/>
</dbReference>
<dbReference type="AlphaFoldDB" id="A0A328VGT0"/>
<accession>A0A328VGT0</accession>
<evidence type="ECO:0000256" key="1">
    <source>
        <dbReference type="ARBA" id="ARBA00022679"/>
    </source>
</evidence>
<evidence type="ECO:0000313" key="5">
    <source>
        <dbReference type="Proteomes" id="UP000248706"/>
    </source>
</evidence>
<evidence type="ECO:0000259" key="3">
    <source>
        <dbReference type="Pfam" id="PF13439"/>
    </source>
</evidence>
<dbReference type="Proteomes" id="UP000248706">
    <property type="component" value="Unassembled WGS sequence"/>
</dbReference>
<dbReference type="GO" id="GO:0009103">
    <property type="term" value="P:lipopolysaccharide biosynthetic process"/>
    <property type="evidence" value="ECO:0007669"/>
    <property type="project" value="TreeGrafter"/>
</dbReference>
<dbReference type="InterPro" id="IPR028098">
    <property type="entry name" value="Glyco_trans_4-like_N"/>
</dbReference>
<evidence type="ECO:0000313" key="4">
    <source>
        <dbReference type="EMBL" id="RAQ96071.1"/>
    </source>
</evidence>
<dbReference type="OrthoDB" id="9769555at2"/>
<organism evidence="4 5">
    <name type="scientific">Thermogemmatispora tikiterensis</name>
    <dbReference type="NCBI Taxonomy" id="1825093"/>
    <lineage>
        <taxon>Bacteria</taxon>
        <taxon>Bacillati</taxon>
        <taxon>Chloroflexota</taxon>
        <taxon>Ktedonobacteria</taxon>
        <taxon>Thermogemmatisporales</taxon>
        <taxon>Thermogemmatisporaceae</taxon>
        <taxon>Thermogemmatispora</taxon>
    </lineage>
</organism>
<dbReference type="PANTHER" id="PTHR46401">
    <property type="entry name" value="GLYCOSYLTRANSFERASE WBBK-RELATED"/>
    <property type="match status" value="1"/>
</dbReference>
<dbReference type="InterPro" id="IPR001296">
    <property type="entry name" value="Glyco_trans_1"/>
</dbReference>
<reference evidence="4 5" key="1">
    <citation type="submission" date="2016-08" db="EMBL/GenBank/DDBJ databases">
        <title>Analysis of Carbohydrate Active Enzymes in Thermogemmatispora T81 Reveals Carbohydrate Degradation Ability.</title>
        <authorList>
            <person name="Tomazini A."/>
            <person name="Lal S."/>
            <person name="Stott M."/>
            <person name="Henrissat B."/>
            <person name="Polikarpov I."/>
            <person name="Sparling R."/>
            <person name="Levin D.B."/>
        </authorList>
    </citation>
    <scope>NUCLEOTIDE SEQUENCE [LARGE SCALE GENOMIC DNA]</scope>
    <source>
        <strain evidence="4 5">T81</strain>
    </source>
</reference>
<feature type="domain" description="Glycosyl transferase family 1" evidence="2">
    <location>
        <begin position="193"/>
        <end position="357"/>
    </location>
</feature>
<name>A0A328VGT0_9CHLR</name>
<keyword evidence="5" id="KW-1185">Reference proteome</keyword>
<dbReference type="RefSeq" id="WP_112429337.1">
    <property type="nucleotide sequence ID" value="NZ_MCIF01000002.1"/>
</dbReference>
<dbReference type="Gene3D" id="3.40.50.2000">
    <property type="entry name" value="Glycogen Phosphorylase B"/>
    <property type="match status" value="2"/>
</dbReference>
<keyword evidence="1" id="KW-0808">Transferase</keyword>
<proteinExistence type="predicted"/>
<gene>
    <name evidence="4" type="ORF">A4R35_11050</name>
</gene>
<dbReference type="SUPFAM" id="SSF53756">
    <property type="entry name" value="UDP-Glycosyltransferase/glycogen phosphorylase"/>
    <property type="match status" value="1"/>
</dbReference>
<dbReference type="FunFam" id="3.40.50.2000:FF:000119">
    <property type="entry name" value="Glycosyl transferase group 1"/>
    <property type="match status" value="1"/>
</dbReference>
<protein>
    <recommendedName>
        <fullName evidence="6">Glycosyl transferase family 1</fullName>
    </recommendedName>
</protein>
<evidence type="ECO:0008006" key="6">
    <source>
        <dbReference type="Google" id="ProtNLM"/>
    </source>
</evidence>
<dbReference type="GO" id="GO:0016757">
    <property type="term" value="F:glycosyltransferase activity"/>
    <property type="evidence" value="ECO:0007669"/>
    <property type="project" value="InterPro"/>
</dbReference>
<feature type="domain" description="Glycosyltransferase subfamily 4-like N-terminal" evidence="3">
    <location>
        <begin position="15"/>
        <end position="173"/>
    </location>
</feature>
<dbReference type="CDD" id="cd03809">
    <property type="entry name" value="GT4_MtfB-like"/>
    <property type="match status" value="1"/>
</dbReference>
<evidence type="ECO:0000259" key="2">
    <source>
        <dbReference type="Pfam" id="PF00534"/>
    </source>
</evidence>
<comment type="caution">
    <text evidence="4">The sequence shown here is derived from an EMBL/GenBank/DDBJ whole genome shotgun (WGS) entry which is preliminary data.</text>
</comment>